<accession>A0A914C3M5</accession>
<dbReference type="SUPFAM" id="SSF57302">
    <property type="entry name" value="Snake toxin-like"/>
    <property type="match status" value="1"/>
</dbReference>
<dbReference type="WBParaSite" id="ACRNAN_Path_217.g806.t1">
    <property type="protein sequence ID" value="ACRNAN_Path_217.g806.t1"/>
    <property type="gene ID" value="ACRNAN_Path_217.g806"/>
</dbReference>
<reference evidence="4" key="1">
    <citation type="submission" date="2022-11" db="UniProtKB">
        <authorList>
            <consortium name="WormBaseParasite"/>
        </authorList>
    </citation>
    <scope>IDENTIFICATION</scope>
</reference>
<evidence type="ECO:0000313" key="4">
    <source>
        <dbReference type="WBParaSite" id="ACRNAN_Path_217.g806.t1"/>
    </source>
</evidence>
<dbReference type="Proteomes" id="UP000887540">
    <property type="component" value="Unplaced"/>
</dbReference>
<keyword evidence="1" id="KW-0812">Transmembrane</keyword>
<feature type="transmembrane region" description="Helical" evidence="1">
    <location>
        <begin position="122"/>
        <end position="142"/>
    </location>
</feature>
<feature type="chain" id="PRO_5037710682" evidence="2">
    <location>
        <begin position="17"/>
        <end position="148"/>
    </location>
</feature>
<dbReference type="InterPro" id="IPR045860">
    <property type="entry name" value="Snake_toxin-like_sf"/>
</dbReference>
<sequence length="148" mass="16023">MNFFSFFSILISSTFGFDCYQGNFTDKPPGQCQDGQNFCYGFVGIVNNPGGFPVYGCASPTQACISCKDNEVINNASFTCNLRSISGTFCCCSGDKCNQNFDTCQAFVKNNTNGNPGKSPGASSTVIISQVLLFLSFIVMIVERKKLN</sequence>
<evidence type="ECO:0000313" key="3">
    <source>
        <dbReference type="Proteomes" id="UP000887540"/>
    </source>
</evidence>
<keyword evidence="3" id="KW-1185">Reference proteome</keyword>
<keyword evidence="1" id="KW-1133">Transmembrane helix</keyword>
<organism evidence="3 4">
    <name type="scientific">Acrobeloides nanus</name>
    <dbReference type="NCBI Taxonomy" id="290746"/>
    <lineage>
        <taxon>Eukaryota</taxon>
        <taxon>Metazoa</taxon>
        <taxon>Ecdysozoa</taxon>
        <taxon>Nematoda</taxon>
        <taxon>Chromadorea</taxon>
        <taxon>Rhabditida</taxon>
        <taxon>Tylenchina</taxon>
        <taxon>Cephalobomorpha</taxon>
        <taxon>Cephaloboidea</taxon>
        <taxon>Cephalobidae</taxon>
        <taxon>Acrobeloides</taxon>
    </lineage>
</organism>
<evidence type="ECO:0000256" key="2">
    <source>
        <dbReference type="SAM" id="SignalP"/>
    </source>
</evidence>
<keyword evidence="1" id="KW-0472">Membrane</keyword>
<dbReference type="AlphaFoldDB" id="A0A914C3M5"/>
<protein>
    <submittedName>
        <fullName evidence="4">Uncharacterized protein</fullName>
    </submittedName>
</protein>
<evidence type="ECO:0000256" key="1">
    <source>
        <dbReference type="SAM" id="Phobius"/>
    </source>
</evidence>
<name>A0A914C3M5_9BILA</name>
<keyword evidence="2" id="KW-0732">Signal</keyword>
<feature type="signal peptide" evidence="2">
    <location>
        <begin position="1"/>
        <end position="16"/>
    </location>
</feature>
<proteinExistence type="predicted"/>